<name>J9EIZ6_WUCBA</name>
<dbReference type="InterPro" id="IPR029519">
    <property type="entry name" value="RdCVF2"/>
</dbReference>
<dbReference type="GO" id="GO:0045494">
    <property type="term" value="P:photoreceptor cell maintenance"/>
    <property type="evidence" value="ECO:0007669"/>
    <property type="project" value="InterPro"/>
</dbReference>
<sequence>MADLFANIDLKKADGTVKKGSDALANKKVVALYFSAHWCPPCRQFTPILKVISKLPIFKMTLDWYKIDRASGIVKHTAFIN</sequence>
<dbReference type="InterPro" id="IPR012336">
    <property type="entry name" value="Thioredoxin-like_fold"/>
</dbReference>
<dbReference type="Pfam" id="PF13905">
    <property type="entry name" value="Thioredoxin_8"/>
    <property type="match status" value="1"/>
</dbReference>
<dbReference type="PANTHER" id="PTHR46762">
    <property type="entry name" value="NUCLEOREDOXIN-LIKE PROTEIN 2"/>
    <property type="match status" value="1"/>
</dbReference>
<dbReference type="InterPro" id="IPR036249">
    <property type="entry name" value="Thioredoxin-like_sf"/>
</dbReference>
<dbReference type="Gene3D" id="3.40.30.10">
    <property type="entry name" value="Glutaredoxin"/>
    <property type="match status" value="1"/>
</dbReference>
<reference evidence="3" key="1">
    <citation type="submission" date="2012-08" db="EMBL/GenBank/DDBJ databases">
        <title>The Genome Sequence of Wuchereria bancrofti.</title>
        <authorList>
            <person name="Nutman T.B."/>
            <person name="Fink D.L."/>
            <person name="Russ C."/>
            <person name="Young S."/>
            <person name="Zeng Q."/>
            <person name="Koehrsen M."/>
            <person name="Alvarado L."/>
            <person name="Berlin A."/>
            <person name="Chapman S.B."/>
            <person name="Chen Z."/>
            <person name="Freedman E."/>
            <person name="Gellesch M."/>
            <person name="Goldberg J."/>
            <person name="Griggs A."/>
            <person name="Gujja S."/>
            <person name="Heilman E.R."/>
            <person name="Heiman D."/>
            <person name="Hepburn T."/>
            <person name="Howarth C."/>
            <person name="Jen D."/>
            <person name="Larson L."/>
            <person name="Lewis B."/>
            <person name="Mehta T."/>
            <person name="Park D."/>
            <person name="Pearson M."/>
            <person name="Roberts A."/>
            <person name="Saif S."/>
            <person name="Shea T."/>
            <person name="Shenoy N."/>
            <person name="Sisk P."/>
            <person name="Stolte C."/>
            <person name="Sykes S."/>
            <person name="Walk T."/>
            <person name="White J."/>
            <person name="Yandava C."/>
            <person name="Haas B."/>
            <person name="Henn M.R."/>
            <person name="Nusbaum C."/>
            <person name="Birren B."/>
        </authorList>
    </citation>
    <scope>NUCLEOTIDE SEQUENCE [LARGE SCALE GENOMIC DNA]</scope>
    <source>
        <strain evidence="3">NA</strain>
    </source>
</reference>
<protein>
    <recommendedName>
        <fullName evidence="1">Thioredoxin-like fold domain-containing protein</fullName>
    </recommendedName>
</protein>
<evidence type="ECO:0000313" key="2">
    <source>
        <dbReference type="EMBL" id="EJW76997.1"/>
    </source>
</evidence>
<feature type="domain" description="Thioredoxin-like fold" evidence="1">
    <location>
        <begin position="28"/>
        <end position="54"/>
    </location>
</feature>
<dbReference type="EMBL" id="ADBV01008332">
    <property type="protein sequence ID" value="EJW76997.1"/>
    <property type="molecule type" value="Genomic_DNA"/>
</dbReference>
<dbReference type="SUPFAM" id="SSF52833">
    <property type="entry name" value="Thioredoxin-like"/>
    <property type="match status" value="1"/>
</dbReference>
<dbReference type="Proteomes" id="UP000004810">
    <property type="component" value="Unassembled WGS sequence"/>
</dbReference>
<dbReference type="PANTHER" id="PTHR46762:SF1">
    <property type="entry name" value="NUCLEOREDOXIN-LIKE PROTEIN 2"/>
    <property type="match status" value="1"/>
</dbReference>
<dbReference type="AlphaFoldDB" id="J9EIZ6"/>
<organism evidence="2 3">
    <name type="scientific">Wuchereria bancrofti</name>
    <dbReference type="NCBI Taxonomy" id="6293"/>
    <lineage>
        <taxon>Eukaryota</taxon>
        <taxon>Metazoa</taxon>
        <taxon>Ecdysozoa</taxon>
        <taxon>Nematoda</taxon>
        <taxon>Chromadorea</taxon>
        <taxon>Rhabditida</taxon>
        <taxon>Spirurina</taxon>
        <taxon>Spiruromorpha</taxon>
        <taxon>Filarioidea</taxon>
        <taxon>Onchocercidae</taxon>
        <taxon>Wuchereria</taxon>
    </lineage>
</organism>
<accession>J9EIZ6</accession>
<proteinExistence type="predicted"/>
<gene>
    <name evidence="2" type="ORF">WUBG_12096</name>
</gene>
<evidence type="ECO:0000313" key="3">
    <source>
        <dbReference type="Proteomes" id="UP000004810"/>
    </source>
</evidence>
<evidence type="ECO:0000259" key="1">
    <source>
        <dbReference type="Pfam" id="PF13905"/>
    </source>
</evidence>
<comment type="caution">
    <text evidence="2">The sequence shown here is derived from an EMBL/GenBank/DDBJ whole genome shotgun (WGS) entry which is preliminary data.</text>
</comment>
<dbReference type="GO" id="GO:0007600">
    <property type="term" value="P:sensory perception"/>
    <property type="evidence" value="ECO:0007669"/>
    <property type="project" value="InterPro"/>
</dbReference>